<feature type="region of interest" description="Disordered" evidence="1">
    <location>
        <begin position="1"/>
        <end position="40"/>
    </location>
</feature>
<dbReference type="EMBL" id="GBRH01171460">
    <property type="protein sequence ID" value="JAE26436.1"/>
    <property type="molecule type" value="Transcribed_RNA"/>
</dbReference>
<feature type="compositionally biased region" description="Low complexity" evidence="1">
    <location>
        <begin position="14"/>
        <end position="28"/>
    </location>
</feature>
<proteinExistence type="predicted"/>
<evidence type="ECO:0000313" key="2">
    <source>
        <dbReference type="EMBL" id="JAE26436.1"/>
    </source>
</evidence>
<protein>
    <submittedName>
        <fullName evidence="2">Uncharacterized protein</fullName>
    </submittedName>
</protein>
<reference evidence="2" key="2">
    <citation type="journal article" date="2015" name="Data Brief">
        <title>Shoot transcriptome of the giant reed, Arundo donax.</title>
        <authorList>
            <person name="Barrero R.A."/>
            <person name="Guerrero F.D."/>
            <person name="Moolhuijzen P."/>
            <person name="Goolsby J.A."/>
            <person name="Tidwell J."/>
            <person name="Bellgard S.E."/>
            <person name="Bellgard M.I."/>
        </authorList>
    </citation>
    <scope>NUCLEOTIDE SEQUENCE</scope>
    <source>
        <tissue evidence="2">Shoot tissue taken approximately 20 cm above the soil surface</tissue>
    </source>
</reference>
<accession>A0A0A9GV47</accession>
<sequence>MAGRIPGAGRLNLASSAADHSPHATAAARRNPKSAPGCLR</sequence>
<organism evidence="2">
    <name type="scientific">Arundo donax</name>
    <name type="common">Giant reed</name>
    <name type="synonym">Donax arundinaceus</name>
    <dbReference type="NCBI Taxonomy" id="35708"/>
    <lineage>
        <taxon>Eukaryota</taxon>
        <taxon>Viridiplantae</taxon>
        <taxon>Streptophyta</taxon>
        <taxon>Embryophyta</taxon>
        <taxon>Tracheophyta</taxon>
        <taxon>Spermatophyta</taxon>
        <taxon>Magnoliopsida</taxon>
        <taxon>Liliopsida</taxon>
        <taxon>Poales</taxon>
        <taxon>Poaceae</taxon>
        <taxon>PACMAD clade</taxon>
        <taxon>Arundinoideae</taxon>
        <taxon>Arundineae</taxon>
        <taxon>Arundo</taxon>
    </lineage>
</organism>
<reference evidence="2" key="1">
    <citation type="submission" date="2014-09" db="EMBL/GenBank/DDBJ databases">
        <authorList>
            <person name="Magalhaes I.L.F."/>
            <person name="Oliveira U."/>
            <person name="Santos F.R."/>
            <person name="Vidigal T.H.D.A."/>
            <person name="Brescovit A.D."/>
            <person name="Santos A.J."/>
        </authorList>
    </citation>
    <scope>NUCLEOTIDE SEQUENCE</scope>
    <source>
        <tissue evidence="2">Shoot tissue taken approximately 20 cm above the soil surface</tissue>
    </source>
</reference>
<dbReference type="AlphaFoldDB" id="A0A0A9GV47"/>
<evidence type="ECO:0000256" key="1">
    <source>
        <dbReference type="SAM" id="MobiDB-lite"/>
    </source>
</evidence>
<name>A0A0A9GV47_ARUDO</name>